<dbReference type="GO" id="GO:0046103">
    <property type="term" value="P:inosine biosynthetic process"/>
    <property type="evidence" value="ECO:0007669"/>
    <property type="project" value="TreeGrafter"/>
</dbReference>
<evidence type="ECO:0000256" key="4">
    <source>
        <dbReference type="ARBA" id="ARBA00022723"/>
    </source>
</evidence>
<dbReference type="EC" id="3.5.4.4" evidence="3"/>
<evidence type="ECO:0000313" key="8">
    <source>
        <dbReference type="EMBL" id="GMR49459.1"/>
    </source>
</evidence>
<reference evidence="9" key="1">
    <citation type="submission" date="2022-10" db="EMBL/GenBank/DDBJ databases">
        <title>Genome assembly of Pristionchus species.</title>
        <authorList>
            <person name="Yoshida K."/>
            <person name="Sommer R.J."/>
        </authorList>
    </citation>
    <scope>NUCLEOTIDE SEQUENCE [LARGE SCALE GENOMIC DNA]</scope>
    <source>
        <strain evidence="9">RS5460</strain>
    </source>
</reference>
<comment type="caution">
    <text evidence="8">The sequence shown here is derived from an EMBL/GenBank/DDBJ whole genome shotgun (WGS) entry which is preliminary data.</text>
</comment>
<evidence type="ECO:0000256" key="6">
    <source>
        <dbReference type="ARBA" id="ARBA00022833"/>
    </source>
</evidence>
<dbReference type="PANTHER" id="PTHR11409:SF43">
    <property type="entry name" value="ADENOSINE DEAMINASE"/>
    <property type="match status" value="1"/>
</dbReference>
<dbReference type="Gene3D" id="3.20.20.140">
    <property type="entry name" value="Metal-dependent hydrolases"/>
    <property type="match status" value="1"/>
</dbReference>
<gene>
    <name evidence="8" type="ORF">PMAYCL1PPCAC_19654</name>
</gene>
<feature type="non-terminal residue" evidence="8">
    <location>
        <position position="1"/>
    </location>
</feature>
<dbReference type="GO" id="GO:0043103">
    <property type="term" value="P:hypoxanthine salvage"/>
    <property type="evidence" value="ECO:0007669"/>
    <property type="project" value="TreeGrafter"/>
</dbReference>
<name>A0AAN5CRW9_9BILA</name>
<evidence type="ECO:0000256" key="3">
    <source>
        <dbReference type="ARBA" id="ARBA00012784"/>
    </source>
</evidence>
<dbReference type="GO" id="GO:0005829">
    <property type="term" value="C:cytosol"/>
    <property type="evidence" value="ECO:0007669"/>
    <property type="project" value="TreeGrafter"/>
</dbReference>
<accession>A0AAN5CRW9</accession>
<dbReference type="InterPro" id="IPR006330">
    <property type="entry name" value="Ado/ade_deaminase"/>
</dbReference>
<comment type="cofactor">
    <cofactor evidence="1">
        <name>Zn(2+)</name>
        <dbReference type="ChEBI" id="CHEBI:29105"/>
    </cofactor>
</comment>
<dbReference type="SUPFAM" id="SSF51556">
    <property type="entry name" value="Metallo-dependent hydrolases"/>
    <property type="match status" value="1"/>
</dbReference>
<dbReference type="GO" id="GO:0060169">
    <property type="term" value="P:negative regulation of adenosine receptor signaling pathway"/>
    <property type="evidence" value="ECO:0007669"/>
    <property type="project" value="TreeGrafter"/>
</dbReference>
<evidence type="ECO:0000313" key="9">
    <source>
        <dbReference type="Proteomes" id="UP001328107"/>
    </source>
</evidence>
<comment type="similarity">
    <text evidence="2">Belongs to the metallo-dependent hydrolases superfamily. Adenosine and AMP deaminases family.</text>
</comment>
<dbReference type="Proteomes" id="UP001328107">
    <property type="component" value="Unassembled WGS sequence"/>
</dbReference>
<organism evidence="8 9">
    <name type="scientific">Pristionchus mayeri</name>
    <dbReference type="NCBI Taxonomy" id="1317129"/>
    <lineage>
        <taxon>Eukaryota</taxon>
        <taxon>Metazoa</taxon>
        <taxon>Ecdysozoa</taxon>
        <taxon>Nematoda</taxon>
        <taxon>Chromadorea</taxon>
        <taxon>Rhabditida</taxon>
        <taxon>Rhabditina</taxon>
        <taxon>Diplogasteromorpha</taxon>
        <taxon>Diplogasteroidea</taxon>
        <taxon>Neodiplogasteridae</taxon>
        <taxon>Pristionchus</taxon>
    </lineage>
</organism>
<feature type="domain" description="Adenosine deaminase" evidence="7">
    <location>
        <begin position="1"/>
        <end position="247"/>
    </location>
</feature>
<keyword evidence="5" id="KW-0378">Hydrolase</keyword>
<dbReference type="AlphaFoldDB" id="A0AAN5CRW9"/>
<evidence type="ECO:0000259" key="7">
    <source>
        <dbReference type="Pfam" id="PF00962"/>
    </source>
</evidence>
<keyword evidence="4" id="KW-0479">Metal-binding</keyword>
<protein>
    <recommendedName>
        <fullName evidence="3">adenosine deaminase</fullName>
        <ecNumber evidence="3">3.5.4.4</ecNumber>
    </recommendedName>
</protein>
<dbReference type="InterPro" id="IPR001365">
    <property type="entry name" value="A_deaminase_dom"/>
</dbReference>
<evidence type="ECO:0000256" key="5">
    <source>
        <dbReference type="ARBA" id="ARBA00022801"/>
    </source>
</evidence>
<dbReference type="GO" id="GO:0006154">
    <property type="term" value="P:adenosine catabolic process"/>
    <property type="evidence" value="ECO:0007669"/>
    <property type="project" value="TreeGrafter"/>
</dbReference>
<dbReference type="GO" id="GO:0046872">
    <property type="term" value="F:metal ion binding"/>
    <property type="evidence" value="ECO:0007669"/>
    <property type="project" value="UniProtKB-KW"/>
</dbReference>
<dbReference type="InterPro" id="IPR032466">
    <property type="entry name" value="Metal_Hydrolase"/>
</dbReference>
<dbReference type="PANTHER" id="PTHR11409">
    <property type="entry name" value="ADENOSINE DEAMINASE"/>
    <property type="match status" value="1"/>
</dbReference>
<dbReference type="GO" id="GO:0009897">
    <property type="term" value="C:external side of plasma membrane"/>
    <property type="evidence" value="ECO:0007669"/>
    <property type="project" value="TreeGrafter"/>
</dbReference>
<evidence type="ECO:0000256" key="2">
    <source>
        <dbReference type="ARBA" id="ARBA00006676"/>
    </source>
</evidence>
<keyword evidence="6" id="KW-0862">Zinc</keyword>
<proteinExistence type="inferred from homology"/>
<dbReference type="GO" id="GO:0004000">
    <property type="term" value="F:adenosine deaminase activity"/>
    <property type="evidence" value="ECO:0007669"/>
    <property type="project" value="TreeGrafter"/>
</dbReference>
<sequence>VVYFEARYSPFLLISENSVHTPRQVVEAVTRGLRRGKDAFGVDSRQILCMVVAFPQYNWDLLSLAESTKHLGVVGIDVAGDSPQGNEQFGQAVVQVFKAAHQKGIHRTAHAGESGSFKEVLNALNEMHVERVGHGYHILDDETAYRKNFIENRRAHLEACPLSSVMTGAVTPDWSNHPVKRWANDGVDFSISRDDPTCFDNTIYSEMKLVNTQIELTVHQLWQAQLNAAKASFAEQPLKSRIIAKVMAGKPKNRIDLSSLLIYYPNTT</sequence>
<dbReference type="EMBL" id="BTRK01000004">
    <property type="protein sequence ID" value="GMR49459.1"/>
    <property type="molecule type" value="Genomic_DNA"/>
</dbReference>
<dbReference type="Pfam" id="PF00962">
    <property type="entry name" value="A_deaminase"/>
    <property type="match status" value="1"/>
</dbReference>
<keyword evidence="9" id="KW-1185">Reference proteome</keyword>
<evidence type="ECO:0000256" key="1">
    <source>
        <dbReference type="ARBA" id="ARBA00001947"/>
    </source>
</evidence>